<keyword evidence="1" id="KW-0812">Transmembrane</keyword>
<dbReference type="InterPro" id="IPR040346">
    <property type="entry name" value="GEX1/Brambleberry"/>
</dbReference>
<evidence type="ECO:0000256" key="2">
    <source>
        <dbReference type="SAM" id="SignalP"/>
    </source>
</evidence>
<feature type="transmembrane region" description="Helical" evidence="1">
    <location>
        <begin position="487"/>
        <end position="506"/>
    </location>
</feature>
<feature type="transmembrane region" description="Helical" evidence="1">
    <location>
        <begin position="453"/>
        <end position="471"/>
    </location>
</feature>
<keyword evidence="4" id="KW-1185">Reference proteome</keyword>
<dbReference type="PANTHER" id="PTHR33538:SF2">
    <property type="entry name" value="PROTEIN GAMETE EXPRESSED 1"/>
    <property type="match status" value="1"/>
</dbReference>
<evidence type="ECO:0008006" key="5">
    <source>
        <dbReference type="Google" id="ProtNLM"/>
    </source>
</evidence>
<organism evidence="3 4">
    <name type="scientific">Taxus chinensis</name>
    <name type="common">Chinese yew</name>
    <name type="synonym">Taxus wallichiana var. chinensis</name>
    <dbReference type="NCBI Taxonomy" id="29808"/>
    <lineage>
        <taxon>Eukaryota</taxon>
        <taxon>Viridiplantae</taxon>
        <taxon>Streptophyta</taxon>
        <taxon>Embryophyta</taxon>
        <taxon>Tracheophyta</taxon>
        <taxon>Spermatophyta</taxon>
        <taxon>Pinopsida</taxon>
        <taxon>Pinidae</taxon>
        <taxon>Conifers II</taxon>
        <taxon>Cupressales</taxon>
        <taxon>Taxaceae</taxon>
        <taxon>Taxus</taxon>
    </lineage>
</organism>
<evidence type="ECO:0000313" key="4">
    <source>
        <dbReference type="Proteomes" id="UP000824469"/>
    </source>
</evidence>
<dbReference type="EMBL" id="JAHRHJ020000009">
    <property type="protein sequence ID" value="KAH9302373.1"/>
    <property type="molecule type" value="Genomic_DNA"/>
</dbReference>
<accession>A0AA38CTD9</accession>
<keyword evidence="1" id="KW-1133">Transmembrane helix</keyword>
<keyword evidence="1" id="KW-0472">Membrane</keyword>
<name>A0AA38CTD9_TAXCH</name>
<dbReference type="Proteomes" id="UP000824469">
    <property type="component" value="Unassembled WGS sequence"/>
</dbReference>
<protein>
    <recommendedName>
        <fullName evidence="5">Protein GAMETE EXPRESSED 1</fullName>
    </recommendedName>
</protein>
<feature type="transmembrane region" description="Helical" evidence="1">
    <location>
        <begin position="424"/>
        <end position="441"/>
    </location>
</feature>
<gene>
    <name evidence="3" type="ORF">KI387_013956</name>
</gene>
<dbReference type="OMA" id="WIINMAR"/>
<feature type="chain" id="PRO_5041239826" description="Protein GAMETE EXPRESSED 1" evidence="2">
    <location>
        <begin position="25"/>
        <end position="625"/>
    </location>
</feature>
<proteinExistence type="predicted"/>
<keyword evidence="2" id="KW-0732">Signal</keyword>
<dbReference type="PANTHER" id="PTHR33538">
    <property type="entry name" value="PROTEIN GAMETE EXPRESSED 1"/>
    <property type="match status" value="1"/>
</dbReference>
<dbReference type="AlphaFoldDB" id="A0AA38CTD9"/>
<reference evidence="3 4" key="1">
    <citation type="journal article" date="2021" name="Nat. Plants">
        <title>The Taxus genome provides insights into paclitaxel biosynthesis.</title>
        <authorList>
            <person name="Xiong X."/>
            <person name="Gou J."/>
            <person name="Liao Q."/>
            <person name="Li Y."/>
            <person name="Zhou Q."/>
            <person name="Bi G."/>
            <person name="Li C."/>
            <person name="Du R."/>
            <person name="Wang X."/>
            <person name="Sun T."/>
            <person name="Guo L."/>
            <person name="Liang H."/>
            <person name="Lu P."/>
            <person name="Wu Y."/>
            <person name="Zhang Z."/>
            <person name="Ro D.K."/>
            <person name="Shang Y."/>
            <person name="Huang S."/>
            <person name="Yan J."/>
        </authorList>
    </citation>
    <scope>NUCLEOTIDE SEQUENCE [LARGE SCALE GENOMIC DNA]</scope>
    <source>
        <strain evidence="3">Ta-2019</strain>
    </source>
</reference>
<sequence length="625" mass="71662">MRSSVSGFLILLILLSWRFYAAHGWGWFSSSSEIYDEEKEEESHGSDFDIEALDNAKGKQLVKDAKERMVISGSCWQQAYSQLFSSCREILQEEEKKSRLAWHMTDCFQRESGRGPLPSCSSSTLTINCLKKLNDGQHKVYLAFFINTNAMCHHLQSHAFKRDTERVVNELKSSAHWLVDKMDKIEKKSDSLLESSDQIHDSLVTIESQAAVLMDKSKAAEDKITNVLEQSNAIFEQSHQITDTQSKLQEEQLHMQNTMDSSMANLGKYYASLGEGIGFLQTLTKQTQMELTEVAGTMSSQLNNLQNKADDIRNVVTVSLNQQQQLLSGQSLALQGLDTLSQHQAEAFQESRASLQQLADGARQHQIEFSSYQKELQQTHERLAHSSSAILAAQEAFESKQSTMLMALDKLFSLYNSILLESRAAKTIFFYLVMLCVLYLLTSAKQTNDVRGTLYLGLCTTFGIEFFIARIKVNDILQQDWISSKTFYVRTAFTCIAILHLAYSLIRYRDYERLNYRLLLEIQEKMKMLEPNLDNNRDSIYRKNPELMEFDRKASQYYSVRRAPIFQRQRSLVGDMDHYSYVTLLSAQLGEEDSSDDPDYELPLSVKQKDSFTPKTYNFRPRSHN</sequence>
<evidence type="ECO:0000256" key="1">
    <source>
        <dbReference type="SAM" id="Phobius"/>
    </source>
</evidence>
<evidence type="ECO:0000313" key="3">
    <source>
        <dbReference type="EMBL" id="KAH9302373.1"/>
    </source>
</evidence>
<feature type="signal peptide" evidence="2">
    <location>
        <begin position="1"/>
        <end position="24"/>
    </location>
</feature>
<comment type="caution">
    <text evidence="3">The sequence shown here is derived from an EMBL/GenBank/DDBJ whole genome shotgun (WGS) entry which is preliminary data.</text>
</comment>